<evidence type="ECO:0000313" key="3">
    <source>
        <dbReference type="Proteomes" id="UP000275078"/>
    </source>
</evidence>
<sequence>MIIAPSEFESKRCITLSTPNLPVPFMKNKRATRRRKAAPAKRTRLLNPTVAPSLPPIIAPSESPPRILRLPTEILCHVFSHLQSSRSYISLQLACRRLSIIGRHSSTGRQFAHTWFKTNCNDSQGPSVLEFLARYIRLHCTMGSGHEKCSIAAPAGLWPVRPLAEEYYIRSRRSTREGFTWRVHAFEGLNNKGKAVHMSLSRALKQIELQMETCKPPTEGWNISTIRKVLDISDVAFAEVMLQVYFSHEAIAQSEPVGETKAAWVQWNMNRTIGCHMYLTWMFIIRDAWKCGCILKNQTSMAERSAACAEWDAFIQEKQDERGAGVMLNTTPLKIWRFVYDRFSGKTIPLW</sequence>
<name>A0A3N4HTG5_ASCIM</name>
<keyword evidence="3" id="KW-1185">Reference proteome</keyword>
<evidence type="ECO:0000259" key="1">
    <source>
        <dbReference type="PROSITE" id="PS50181"/>
    </source>
</evidence>
<protein>
    <recommendedName>
        <fullName evidence="1">F-box domain-containing protein</fullName>
    </recommendedName>
</protein>
<dbReference type="InterPro" id="IPR001810">
    <property type="entry name" value="F-box_dom"/>
</dbReference>
<reference evidence="2 3" key="1">
    <citation type="journal article" date="2018" name="Nat. Ecol. Evol.">
        <title>Pezizomycetes genomes reveal the molecular basis of ectomycorrhizal truffle lifestyle.</title>
        <authorList>
            <person name="Murat C."/>
            <person name="Payen T."/>
            <person name="Noel B."/>
            <person name="Kuo A."/>
            <person name="Morin E."/>
            <person name="Chen J."/>
            <person name="Kohler A."/>
            <person name="Krizsan K."/>
            <person name="Balestrini R."/>
            <person name="Da Silva C."/>
            <person name="Montanini B."/>
            <person name="Hainaut M."/>
            <person name="Levati E."/>
            <person name="Barry K.W."/>
            <person name="Belfiori B."/>
            <person name="Cichocki N."/>
            <person name="Clum A."/>
            <person name="Dockter R.B."/>
            <person name="Fauchery L."/>
            <person name="Guy J."/>
            <person name="Iotti M."/>
            <person name="Le Tacon F."/>
            <person name="Lindquist E.A."/>
            <person name="Lipzen A."/>
            <person name="Malagnac F."/>
            <person name="Mello A."/>
            <person name="Molinier V."/>
            <person name="Miyauchi S."/>
            <person name="Poulain J."/>
            <person name="Riccioni C."/>
            <person name="Rubini A."/>
            <person name="Sitrit Y."/>
            <person name="Splivallo R."/>
            <person name="Traeger S."/>
            <person name="Wang M."/>
            <person name="Zifcakova L."/>
            <person name="Wipf D."/>
            <person name="Zambonelli A."/>
            <person name="Paolocci F."/>
            <person name="Nowrousian M."/>
            <person name="Ottonello S."/>
            <person name="Baldrian P."/>
            <person name="Spatafora J.W."/>
            <person name="Henrissat B."/>
            <person name="Nagy L.G."/>
            <person name="Aury J.M."/>
            <person name="Wincker P."/>
            <person name="Grigoriev I.V."/>
            <person name="Bonfante P."/>
            <person name="Martin F.M."/>
        </authorList>
    </citation>
    <scope>NUCLEOTIDE SEQUENCE [LARGE SCALE GENOMIC DNA]</scope>
    <source>
        <strain evidence="2 3">RN42</strain>
    </source>
</reference>
<dbReference type="CDD" id="cd09917">
    <property type="entry name" value="F-box_SF"/>
    <property type="match status" value="1"/>
</dbReference>
<dbReference type="AlphaFoldDB" id="A0A3N4HTG5"/>
<dbReference type="PROSITE" id="PS50181">
    <property type="entry name" value="FBOX"/>
    <property type="match status" value="1"/>
</dbReference>
<proteinExistence type="predicted"/>
<accession>A0A3N4HTG5</accession>
<dbReference type="InterPro" id="IPR036047">
    <property type="entry name" value="F-box-like_dom_sf"/>
</dbReference>
<dbReference type="SUPFAM" id="SSF81383">
    <property type="entry name" value="F-box domain"/>
    <property type="match status" value="1"/>
</dbReference>
<dbReference type="EMBL" id="ML119839">
    <property type="protein sequence ID" value="RPA72954.1"/>
    <property type="molecule type" value="Genomic_DNA"/>
</dbReference>
<dbReference type="Proteomes" id="UP000275078">
    <property type="component" value="Unassembled WGS sequence"/>
</dbReference>
<organism evidence="2 3">
    <name type="scientific">Ascobolus immersus RN42</name>
    <dbReference type="NCBI Taxonomy" id="1160509"/>
    <lineage>
        <taxon>Eukaryota</taxon>
        <taxon>Fungi</taxon>
        <taxon>Dikarya</taxon>
        <taxon>Ascomycota</taxon>
        <taxon>Pezizomycotina</taxon>
        <taxon>Pezizomycetes</taxon>
        <taxon>Pezizales</taxon>
        <taxon>Ascobolaceae</taxon>
        <taxon>Ascobolus</taxon>
    </lineage>
</organism>
<gene>
    <name evidence="2" type="ORF">BJ508DRAFT_314279</name>
</gene>
<evidence type="ECO:0000313" key="2">
    <source>
        <dbReference type="EMBL" id="RPA72954.1"/>
    </source>
</evidence>
<feature type="domain" description="F-box" evidence="1">
    <location>
        <begin position="64"/>
        <end position="111"/>
    </location>
</feature>
<dbReference type="Pfam" id="PF12937">
    <property type="entry name" value="F-box-like"/>
    <property type="match status" value="1"/>
</dbReference>